<accession>A0A437MB22</accession>
<dbReference type="Pfam" id="PF05013">
    <property type="entry name" value="FGase"/>
    <property type="match status" value="1"/>
</dbReference>
<sequence>MTPGFVDGDAPILLIADHASNHVPADIDLDVDPALLNQHMAIDIGVEATGRLLCAALGMAGIFGPVSRLVIDLNREEGAAGLIPHESDGFAISGNTLLTAEGRHARIERFWRPYHAFIADRIAAHRPKLIVSLHSFTPRLATRPEEQRPWQVGVLYNQDDRAALPGIAALRAAGIVTGDNEPYSGKVLNATMNAHAEGNGIPYLGLEVRQDLIGDDAGVALWAQRLAPVIGAVAAAL</sequence>
<dbReference type="InterPro" id="IPR011227">
    <property type="entry name" value="UCP029730"/>
</dbReference>
<evidence type="ECO:0000313" key="2">
    <source>
        <dbReference type="Proteomes" id="UP000282971"/>
    </source>
</evidence>
<proteinExistence type="predicted"/>
<keyword evidence="2" id="KW-1185">Reference proteome</keyword>
<reference evidence="1 2" key="1">
    <citation type="submission" date="2019-01" db="EMBL/GenBank/DDBJ databases">
        <authorList>
            <person name="Chen W.-M."/>
        </authorList>
    </citation>
    <scope>NUCLEOTIDE SEQUENCE [LARGE SCALE GENOMIC DNA]</scope>
    <source>
        <strain evidence="1 2">CCP-7</strain>
    </source>
</reference>
<name>A0A437MB22_9SPHN</name>
<dbReference type="SUPFAM" id="SSF53187">
    <property type="entry name" value="Zn-dependent exopeptidases"/>
    <property type="match status" value="1"/>
</dbReference>
<dbReference type="PIRSF" id="PIRSF029730">
    <property type="entry name" value="UCP029730"/>
    <property type="match status" value="1"/>
</dbReference>
<dbReference type="OrthoDB" id="9815326at2"/>
<dbReference type="Gene3D" id="3.40.630.40">
    <property type="entry name" value="Zn-dependent exopeptidases"/>
    <property type="match status" value="1"/>
</dbReference>
<keyword evidence="1" id="KW-0378">Hydrolase</keyword>
<dbReference type="GO" id="GO:0016787">
    <property type="term" value="F:hydrolase activity"/>
    <property type="evidence" value="ECO:0007669"/>
    <property type="project" value="UniProtKB-KW"/>
</dbReference>
<dbReference type="InterPro" id="IPR007709">
    <property type="entry name" value="N-FG_amidohydro"/>
</dbReference>
<dbReference type="RefSeq" id="WP_127744407.1">
    <property type="nucleotide sequence ID" value="NZ_SACN01000001.1"/>
</dbReference>
<organism evidence="1 2">
    <name type="scientific">Sphingomonas crocodyli</name>
    <dbReference type="NCBI Taxonomy" id="1979270"/>
    <lineage>
        <taxon>Bacteria</taxon>
        <taxon>Pseudomonadati</taxon>
        <taxon>Pseudomonadota</taxon>
        <taxon>Alphaproteobacteria</taxon>
        <taxon>Sphingomonadales</taxon>
        <taxon>Sphingomonadaceae</taxon>
        <taxon>Sphingomonas</taxon>
    </lineage>
</organism>
<evidence type="ECO:0000313" key="1">
    <source>
        <dbReference type="EMBL" id="RVT94832.1"/>
    </source>
</evidence>
<gene>
    <name evidence="1" type="ORF">EOD43_13750</name>
</gene>
<protein>
    <submittedName>
        <fullName evidence="1">N-formylglutamate amidohydrolase</fullName>
    </submittedName>
</protein>
<comment type="caution">
    <text evidence="1">The sequence shown here is derived from an EMBL/GenBank/DDBJ whole genome shotgun (WGS) entry which is preliminary data.</text>
</comment>
<dbReference type="EMBL" id="SACN01000001">
    <property type="protein sequence ID" value="RVT94832.1"/>
    <property type="molecule type" value="Genomic_DNA"/>
</dbReference>
<dbReference type="Proteomes" id="UP000282971">
    <property type="component" value="Unassembled WGS sequence"/>
</dbReference>
<dbReference type="AlphaFoldDB" id="A0A437MB22"/>